<accession>A0ABZ1C8L7</accession>
<evidence type="ECO:0000256" key="7">
    <source>
        <dbReference type="ARBA" id="ARBA00023136"/>
    </source>
</evidence>
<keyword evidence="8 15" id="KW-0675">Receptor</keyword>
<reference evidence="15 16" key="2">
    <citation type="submission" date="2023-12" db="EMBL/GenBank/DDBJ databases">
        <title>Description of an unclassified Opitutus bacterium of Verrucomicrobiota.</title>
        <authorList>
            <person name="Zhang D.-F."/>
        </authorList>
    </citation>
    <scope>NUCLEOTIDE SEQUENCE [LARGE SCALE GENOMIC DNA]</scope>
    <source>
        <strain evidence="15 16">WL0086</strain>
    </source>
</reference>
<keyword evidence="6 11" id="KW-0798">TonB box</keyword>
<keyword evidence="7 10" id="KW-0472">Membrane</keyword>
<dbReference type="RefSeq" id="WP_221030739.1">
    <property type="nucleotide sequence ID" value="NZ_CP139781.1"/>
</dbReference>
<dbReference type="SUPFAM" id="SSF56935">
    <property type="entry name" value="Porins"/>
    <property type="match status" value="1"/>
</dbReference>
<evidence type="ECO:0000256" key="8">
    <source>
        <dbReference type="ARBA" id="ARBA00023170"/>
    </source>
</evidence>
<feature type="domain" description="TonB-dependent receptor-like beta-barrel" evidence="13">
    <location>
        <begin position="245"/>
        <end position="690"/>
    </location>
</feature>
<evidence type="ECO:0000256" key="11">
    <source>
        <dbReference type="RuleBase" id="RU003357"/>
    </source>
</evidence>
<dbReference type="InterPro" id="IPR039426">
    <property type="entry name" value="TonB-dep_rcpt-like"/>
</dbReference>
<evidence type="ECO:0000313" key="16">
    <source>
        <dbReference type="Proteomes" id="UP000738431"/>
    </source>
</evidence>
<dbReference type="EMBL" id="CP139781">
    <property type="protein sequence ID" value="WRQ86904.1"/>
    <property type="molecule type" value="Genomic_DNA"/>
</dbReference>
<proteinExistence type="inferred from homology"/>
<keyword evidence="16" id="KW-1185">Reference proteome</keyword>
<evidence type="ECO:0000256" key="9">
    <source>
        <dbReference type="ARBA" id="ARBA00023237"/>
    </source>
</evidence>
<dbReference type="Proteomes" id="UP000738431">
    <property type="component" value="Chromosome"/>
</dbReference>
<dbReference type="InterPro" id="IPR012910">
    <property type="entry name" value="Plug_dom"/>
</dbReference>
<evidence type="ECO:0000256" key="12">
    <source>
        <dbReference type="SAM" id="SignalP"/>
    </source>
</evidence>
<dbReference type="InterPro" id="IPR036942">
    <property type="entry name" value="Beta-barrel_TonB_sf"/>
</dbReference>
<reference evidence="15 16" key="1">
    <citation type="submission" date="2021-08" db="EMBL/GenBank/DDBJ databases">
        <authorList>
            <person name="Zhang D."/>
            <person name="Zhang A."/>
            <person name="Wang L."/>
        </authorList>
    </citation>
    <scope>NUCLEOTIDE SEQUENCE [LARGE SCALE GENOMIC DNA]</scope>
    <source>
        <strain evidence="15 16">WL0086</strain>
    </source>
</reference>
<feature type="chain" id="PRO_5046488508" evidence="12">
    <location>
        <begin position="38"/>
        <end position="720"/>
    </location>
</feature>
<feature type="domain" description="TonB-dependent receptor plug" evidence="14">
    <location>
        <begin position="74"/>
        <end position="172"/>
    </location>
</feature>
<comment type="similarity">
    <text evidence="2 10 11">Belongs to the TonB-dependent receptor family.</text>
</comment>
<evidence type="ECO:0000259" key="13">
    <source>
        <dbReference type="Pfam" id="PF00593"/>
    </source>
</evidence>
<dbReference type="PANTHER" id="PTHR32552">
    <property type="entry name" value="FERRICHROME IRON RECEPTOR-RELATED"/>
    <property type="match status" value="1"/>
</dbReference>
<evidence type="ECO:0000256" key="1">
    <source>
        <dbReference type="ARBA" id="ARBA00004571"/>
    </source>
</evidence>
<keyword evidence="9 10" id="KW-0998">Cell outer membrane</keyword>
<gene>
    <name evidence="15" type="ORF">K1X11_018990</name>
</gene>
<keyword evidence="4 10" id="KW-1134">Transmembrane beta strand</keyword>
<dbReference type="Pfam" id="PF07715">
    <property type="entry name" value="Plug"/>
    <property type="match status" value="1"/>
</dbReference>
<protein>
    <submittedName>
        <fullName evidence="15">TonB-dependent siderophore receptor</fullName>
    </submittedName>
</protein>
<dbReference type="CDD" id="cd01347">
    <property type="entry name" value="ligand_gated_channel"/>
    <property type="match status" value="1"/>
</dbReference>
<evidence type="ECO:0000256" key="2">
    <source>
        <dbReference type="ARBA" id="ARBA00009810"/>
    </source>
</evidence>
<evidence type="ECO:0000256" key="10">
    <source>
        <dbReference type="PROSITE-ProRule" id="PRU01360"/>
    </source>
</evidence>
<dbReference type="InterPro" id="IPR000531">
    <property type="entry name" value="Beta-barrel_TonB"/>
</dbReference>
<evidence type="ECO:0000256" key="4">
    <source>
        <dbReference type="ARBA" id="ARBA00022452"/>
    </source>
</evidence>
<dbReference type="InterPro" id="IPR037066">
    <property type="entry name" value="Plug_dom_sf"/>
</dbReference>
<dbReference type="Gene3D" id="2.40.170.20">
    <property type="entry name" value="TonB-dependent receptor, beta-barrel domain"/>
    <property type="match status" value="1"/>
</dbReference>
<dbReference type="PANTHER" id="PTHR32552:SF83">
    <property type="entry name" value="BLR3904 PROTEIN"/>
    <property type="match status" value="1"/>
</dbReference>
<dbReference type="NCBIfam" id="TIGR01783">
    <property type="entry name" value="TonB-siderophor"/>
    <property type="match status" value="1"/>
</dbReference>
<evidence type="ECO:0000259" key="14">
    <source>
        <dbReference type="Pfam" id="PF07715"/>
    </source>
</evidence>
<dbReference type="Pfam" id="PF00593">
    <property type="entry name" value="TonB_dep_Rec_b-barrel"/>
    <property type="match status" value="1"/>
</dbReference>
<evidence type="ECO:0000313" key="15">
    <source>
        <dbReference type="EMBL" id="WRQ86904.1"/>
    </source>
</evidence>
<comment type="subcellular location">
    <subcellularLocation>
        <location evidence="1 10">Cell outer membrane</location>
        <topology evidence="1 10">Multi-pass membrane protein</topology>
    </subcellularLocation>
</comment>
<keyword evidence="5 10" id="KW-0812">Transmembrane</keyword>
<name>A0ABZ1C8L7_9BACT</name>
<dbReference type="Gene3D" id="2.170.130.10">
    <property type="entry name" value="TonB-dependent receptor, plug domain"/>
    <property type="match status" value="1"/>
</dbReference>
<evidence type="ECO:0000256" key="6">
    <source>
        <dbReference type="ARBA" id="ARBA00023077"/>
    </source>
</evidence>
<dbReference type="PROSITE" id="PS52016">
    <property type="entry name" value="TONB_DEPENDENT_REC_3"/>
    <property type="match status" value="1"/>
</dbReference>
<evidence type="ECO:0000256" key="3">
    <source>
        <dbReference type="ARBA" id="ARBA00022448"/>
    </source>
</evidence>
<feature type="signal peptide" evidence="12">
    <location>
        <begin position="1"/>
        <end position="37"/>
    </location>
</feature>
<sequence>MQSTLAPACSFSRELPRRAMPVAALLAASGATTTALAQTAIATGNDDDVVHLDTTTVEGSRERQLSSPKFNAPLLDTPQTVTVIPQRLMEEQAATSLRDILRNSPGITFQAGEGGTPAGDQMTIRGFSARTDMFVDGVRDLGGYSRDSFNLEQVEVAKGPSSSTAGRGSTGGSVNLVTKSPHDRAFRSGSAVVGTDNYQRATLDLNQPTAEGQALRVNAMWQDAGVPGRDVVKNSSWGLAPSYAFGTNGPTKVTVAYQRLEQDNVPDYGLPRQAFEEGVDVPSSNWYGLRDRDRENIEQDLATLTVEHQGDGFTLRNLTRYGHTYRDSVHTSPRLSRTTDGMVRRDDWKSRDQTNEIFANQTHLNAELRTGAINHAISAGVEYAKEKERNYARAEADGTVLPETDLLNPNTRDPYNGNITRTGAYGQGEGETVSFYAFDNVFAGQQWQVFAGARYDIFDATQTNVETDGSSASVSRQDEELSTRLGFIYKPQENASFYIGYANSFNPSAEGLSLSSRRTDLSDVDPEQTDSYEVGVKWDTFNSRLSLGAAFFLTEKTNARTPGIDPNDPPIVLDGRERVQGIELSAAGRITRRWDVFAGLSVMESEVLASNTADLEGVELGLTPHTSFNLWSTYRITDAFSIGGGTQYMDSVSRNTSATADEIPDYWLFSAMASYRVNDALTLRLNGTNLTDEDYIDRIGGGHHIPGQARQVLLSAYYSF</sequence>
<keyword evidence="12" id="KW-0732">Signal</keyword>
<keyword evidence="3 10" id="KW-0813">Transport</keyword>
<evidence type="ECO:0000256" key="5">
    <source>
        <dbReference type="ARBA" id="ARBA00022692"/>
    </source>
</evidence>
<dbReference type="InterPro" id="IPR010105">
    <property type="entry name" value="TonB_sidphr_rcpt"/>
</dbReference>
<organism evidence="15 16">
    <name type="scientific">Actomonas aquatica</name>
    <dbReference type="NCBI Taxonomy" id="2866162"/>
    <lineage>
        <taxon>Bacteria</taxon>
        <taxon>Pseudomonadati</taxon>
        <taxon>Verrucomicrobiota</taxon>
        <taxon>Opitutia</taxon>
        <taxon>Opitutales</taxon>
        <taxon>Opitutaceae</taxon>
        <taxon>Actomonas</taxon>
    </lineage>
</organism>